<dbReference type="Gene3D" id="3.40.50.2000">
    <property type="entry name" value="Glycogen Phosphorylase B"/>
    <property type="match status" value="1"/>
</dbReference>
<dbReference type="KEGG" id="hla:Hlac_1065"/>
<dbReference type="eggNOG" id="arCOG01403">
    <property type="taxonomic scope" value="Archaea"/>
</dbReference>
<evidence type="ECO:0000256" key="1">
    <source>
        <dbReference type="ARBA" id="ARBA00022676"/>
    </source>
</evidence>
<keyword evidence="1" id="KW-0328">Glycosyltransferase</keyword>
<protein>
    <submittedName>
        <fullName evidence="3">Glycosyl transferase group 1</fullName>
    </submittedName>
</protein>
<dbReference type="PANTHER" id="PTHR12526:SF629">
    <property type="entry name" value="TEICHURONIC ACID BIOSYNTHESIS GLYCOSYLTRANSFERASE TUAH-RELATED"/>
    <property type="match status" value="1"/>
</dbReference>
<evidence type="ECO:0000313" key="4">
    <source>
        <dbReference type="Proteomes" id="UP000000740"/>
    </source>
</evidence>
<keyword evidence="4" id="KW-1185">Reference proteome</keyword>
<dbReference type="EMBL" id="CP001365">
    <property type="protein sequence ID" value="ACM56661.1"/>
    <property type="molecule type" value="Genomic_DNA"/>
</dbReference>
<name>B9LMS3_HALLT</name>
<sequence>MSYLRQSVRKVHIRISAGDHLICYQRSVLIGGRSHSDVTQANPKVRWFTPDKPDNISVGRERIASHLRQNEGFHVDVVGTTLPTVRTAIRERDRYDVILGTTRAGAIAGTLIGRVTGKPVIVDHVDPIRQFRENNSPFFSIPVRIAENISFALAELVLYVYEEEYDRVSRYASQHMKTELGVDYRRFASPNSEIIDSVQDQLAEYELREYVAIYVGGLEPIYHIRELLMAMSYLPDWSLIVLGEGSLRGMLEEVDADQENIHYLGLVPHETIPGYLNVADVGVSLVDDPHTLKILEYGAAGLSVVQASGLAEERFRERVEYADSDPRSIADAIRRAGERENVEQLQSFISEFDWKQIAGDYVDALKSIK</sequence>
<dbReference type="Proteomes" id="UP000000740">
    <property type="component" value="Chromosome 1"/>
</dbReference>
<dbReference type="Pfam" id="PF13692">
    <property type="entry name" value="Glyco_trans_1_4"/>
    <property type="match status" value="1"/>
</dbReference>
<dbReference type="SUPFAM" id="SSF53756">
    <property type="entry name" value="UDP-Glycosyltransferase/glycogen phosphorylase"/>
    <property type="match status" value="1"/>
</dbReference>
<organism evidence="3 4">
    <name type="scientific">Halorubrum lacusprofundi (strain ATCC 49239 / DSM 5036 / JCM 8891 / ACAM 34)</name>
    <dbReference type="NCBI Taxonomy" id="416348"/>
    <lineage>
        <taxon>Archaea</taxon>
        <taxon>Methanobacteriati</taxon>
        <taxon>Methanobacteriota</taxon>
        <taxon>Stenosarchaea group</taxon>
        <taxon>Halobacteria</taxon>
        <taxon>Halobacteriales</taxon>
        <taxon>Haloferacaceae</taxon>
        <taxon>Halorubrum</taxon>
    </lineage>
</organism>
<evidence type="ECO:0000313" key="3">
    <source>
        <dbReference type="EMBL" id="ACM56661.1"/>
    </source>
</evidence>
<gene>
    <name evidence="3" type="ordered locus">Hlac_1065</name>
</gene>
<evidence type="ECO:0000256" key="2">
    <source>
        <dbReference type="ARBA" id="ARBA00022679"/>
    </source>
</evidence>
<accession>B9LMS3</accession>
<reference evidence="3 4" key="1">
    <citation type="journal article" date="2016" name="Stand. Genomic Sci.">
        <title>Complete genome sequence of the Antarctic Halorubrum lacusprofundi type strain ACAM 34.</title>
        <authorList>
            <person name="Anderson I.J."/>
            <person name="DasSarma P."/>
            <person name="Lucas S."/>
            <person name="Copeland A."/>
            <person name="Lapidus A."/>
            <person name="Del Rio T.G."/>
            <person name="Tice H."/>
            <person name="Dalin E."/>
            <person name="Bruce D.C."/>
            <person name="Goodwin L."/>
            <person name="Pitluck S."/>
            <person name="Sims D."/>
            <person name="Brettin T.S."/>
            <person name="Detter J.C."/>
            <person name="Han C.S."/>
            <person name="Larimer F."/>
            <person name="Hauser L."/>
            <person name="Land M."/>
            <person name="Ivanova N."/>
            <person name="Richardson P."/>
            <person name="Cavicchioli R."/>
            <person name="DasSarma S."/>
            <person name="Woese C.R."/>
            <person name="Kyrpides N.C."/>
        </authorList>
    </citation>
    <scope>NUCLEOTIDE SEQUENCE [LARGE SCALE GENOMIC DNA]</scope>
    <source>
        <strain evidence="4">ATCC 49239 / DSM 5036 / JCM 8891 / ACAM 34</strain>
    </source>
</reference>
<keyword evidence="2 3" id="KW-0808">Transferase</keyword>
<dbReference type="GO" id="GO:0016757">
    <property type="term" value="F:glycosyltransferase activity"/>
    <property type="evidence" value="ECO:0007669"/>
    <property type="project" value="UniProtKB-KW"/>
</dbReference>
<proteinExistence type="predicted"/>
<dbReference type="HOGENOM" id="CLU_815365_0_0_2"/>
<dbReference type="AlphaFoldDB" id="B9LMS3"/>
<dbReference type="PANTHER" id="PTHR12526">
    <property type="entry name" value="GLYCOSYLTRANSFERASE"/>
    <property type="match status" value="1"/>
</dbReference>